<dbReference type="Proteomes" id="UP001418222">
    <property type="component" value="Unassembled WGS sequence"/>
</dbReference>
<dbReference type="AlphaFoldDB" id="A0AAP0BCK9"/>
<evidence type="ECO:0000313" key="2">
    <source>
        <dbReference type="Proteomes" id="UP001418222"/>
    </source>
</evidence>
<gene>
    <name evidence="1" type="ORF">KSP39_PZI013986</name>
</gene>
<proteinExistence type="predicted"/>
<accession>A0AAP0BCK9</accession>
<dbReference type="EMBL" id="JBBWWQ010000011">
    <property type="protein sequence ID" value="KAK8935305.1"/>
    <property type="molecule type" value="Genomic_DNA"/>
</dbReference>
<reference evidence="1 2" key="1">
    <citation type="journal article" date="2022" name="Nat. Plants">
        <title>Genomes of leafy and leafless Platanthera orchids illuminate the evolution of mycoheterotrophy.</title>
        <authorList>
            <person name="Li M.H."/>
            <person name="Liu K.W."/>
            <person name="Li Z."/>
            <person name="Lu H.C."/>
            <person name="Ye Q.L."/>
            <person name="Zhang D."/>
            <person name="Wang J.Y."/>
            <person name="Li Y.F."/>
            <person name="Zhong Z.M."/>
            <person name="Liu X."/>
            <person name="Yu X."/>
            <person name="Liu D.K."/>
            <person name="Tu X.D."/>
            <person name="Liu B."/>
            <person name="Hao Y."/>
            <person name="Liao X.Y."/>
            <person name="Jiang Y.T."/>
            <person name="Sun W.H."/>
            <person name="Chen J."/>
            <person name="Chen Y.Q."/>
            <person name="Ai Y."/>
            <person name="Zhai J.W."/>
            <person name="Wu S.S."/>
            <person name="Zhou Z."/>
            <person name="Hsiao Y.Y."/>
            <person name="Wu W.L."/>
            <person name="Chen Y.Y."/>
            <person name="Lin Y.F."/>
            <person name="Hsu J.L."/>
            <person name="Li C.Y."/>
            <person name="Wang Z.W."/>
            <person name="Zhao X."/>
            <person name="Zhong W.Y."/>
            <person name="Ma X.K."/>
            <person name="Ma L."/>
            <person name="Huang J."/>
            <person name="Chen G.Z."/>
            <person name="Huang M.Z."/>
            <person name="Huang L."/>
            <person name="Peng D.H."/>
            <person name="Luo Y.B."/>
            <person name="Zou S.Q."/>
            <person name="Chen S.P."/>
            <person name="Lan S."/>
            <person name="Tsai W.C."/>
            <person name="Van de Peer Y."/>
            <person name="Liu Z.J."/>
        </authorList>
    </citation>
    <scope>NUCLEOTIDE SEQUENCE [LARGE SCALE GENOMIC DNA]</scope>
    <source>
        <strain evidence="1">Lor287</strain>
    </source>
</reference>
<evidence type="ECO:0000313" key="1">
    <source>
        <dbReference type="EMBL" id="KAK8935305.1"/>
    </source>
</evidence>
<sequence length="155" mass="16880">MFYRRKQKKAVLLPSLLGESFASSASSSSGNAECIYPHEPSNQFTSSASGASNLENYKVPVNALMNGRPKEPNSGDTFDSTSLFVELNLIHALEVGKESSGFKANDSNDYQRIREPVVLGPGRSQNQDLEALTEAQAFRASVLLDSNFTKSRSVE</sequence>
<name>A0AAP0BCK9_9ASPA</name>
<protein>
    <submittedName>
        <fullName evidence="1">Uncharacterized protein</fullName>
    </submittedName>
</protein>
<comment type="caution">
    <text evidence="1">The sequence shown here is derived from an EMBL/GenBank/DDBJ whole genome shotgun (WGS) entry which is preliminary data.</text>
</comment>
<organism evidence="1 2">
    <name type="scientific">Platanthera zijinensis</name>
    <dbReference type="NCBI Taxonomy" id="2320716"/>
    <lineage>
        <taxon>Eukaryota</taxon>
        <taxon>Viridiplantae</taxon>
        <taxon>Streptophyta</taxon>
        <taxon>Embryophyta</taxon>
        <taxon>Tracheophyta</taxon>
        <taxon>Spermatophyta</taxon>
        <taxon>Magnoliopsida</taxon>
        <taxon>Liliopsida</taxon>
        <taxon>Asparagales</taxon>
        <taxon>Orchidaceae</taxon>
        <taxon>Orchidoideae</taxon>
        <taxon>Orchideae</taxon>
        <taxon>Orchidinae</taxon>
        <taxon>Platanthera</taxon>
    </lineage>
</organism>
<keyword evidence="2" id="KW-1185">Reference proteome</keyword>